<dbReference type="SUPFAM" id="SSF51735">
    <property type="entry name" value="NAD(P)-binding Rossmann-fold domains"/>
    <property type="match status" value="1"/>
</dbReference>
<dbReference type="InterPro" id="IPR050425">
    <property type="entry name" value="NAD(P)_dehydrat-like"/>
</dbReference>
<dbReference type="Pfam" id="PF01370">
    <property type="entry name" value="Epimerase"/>
    <property type="match status" value="1"/>
</dbReference>
<evidence type="ECO:0000313" key="5">
    <source>
        <dbReference type="Proteomes" id="UP001369082"/>
    </source>
</evidence>
<name>A0ABU9GRP0_9GAMM</name>
<feature type="domain" description="NAD-dependent epimerase/dehydratase" evidence="3">
    <location>
        <begin position="10"/>
        <end position="246"/>
    </location>
</feature>
<evidence type="ECO:0000313" key="4">
    <source>
        <dbReference type="EMBL" id="MEL0629990.1"/>
    </source>
</evidence>
<organism evidence="4 5">
    <name type="scientific">Psychromonas aquatilis</name>
    <dbReference type="NCBI Taxonomy" id="2005072"/>
    <lineage>
        <taxon>Bacteria</taxon>
        <taxon>Pseudomonadati</taxon>
        <taxon>Pseudomonadota</taxon>
        <taxon>Gammaproteobacteria</taxon>
        <taxon>Alteromonadales</taxon>
        <taxon>Psychromonadaceae</taxon>
        <taxon>Psychromonas</taxon>
    </lineage>
</organism>
<accession>A0ABU9GRP0</accession>
<dbReference type="PANTHER" id="PTHR10366:SF564">
    <property type="entry name" value="STEROL-4-ALPHA-CARBOXYLATE 3-DEHYDROGENASE, DECARBOXYLATING"/>
    <property type="match status" value="1"/>
</dbReference>
<dbReference type="InterPro" id="IPR036291">
    <property type="entry name" value="NAD(P)-bd_dom_sf"/>
</dbReference>
<protein>
    <submittedName>
        <fullName evidence="4">NAD-dependent epimerase/dehydratase family protein</fullName>
    </submittedName>
</protein>
<dbReference type="Proteomes" id="UP001369082">
    <property type="component" value="Unassembled WGS sequence"/>
</dbReference>
<evidence type="ECO:0000256" key="1">
    <source>
        <dbReference type="ARBA" id="ARBA00023002"/>
    </source>
</evidence>
<sequence length="352" mass="39143">MSKINKSAPILVTGATGYVAGVLIKKLLLAGFTVHAAVRDPNNKQKTQYLDQIAKNSKGTVKYFATDLLIEGAYEQAMLGCELIFHTASPFQLTVSDPQKELLDPAILGTKNILLQANKSKTVKRVVLTSSVAAIYGDNCDLKKVGKNGFTEQHWNTTSSLEHQAYAYSKTLAEQQAWEINKQQNKWDLVVINPSLVIGPGINPFATSESFTLIKAIGDGTLKMGVPRWGMGVVDVREVAEAHFAAGFTDTAQGRYIVNAHNTDLFALSQALSDQFAKAYAIPKLLLPKWLVWFLGPFFDKKMTRKMIAKNVNFPWLADNTKSINELNVNYRPLQDSMNDFFQQLVDNNYFK</sequence>
<evidence type="ECO:0000256" key="2">
    <source>
        <dbReference type="ARBA" id="ARBA00023445"/>
    </source>
</evidence>
<keyword evidence="1" id="KW-0560">Oxidoreductase</keyword>
<comment type="caution">
    <text evidence="4">The sequence shown here is derived from an EMBL/GenBank/DDBJ whole genome shotgun (WGS) entry which is preliminary data.</text>
</comment>
<reference evidence="4 5" key="1">
    <citation type="submission" date="2024-02" db="EMBL/GenBank/DDBJ databases">
        <title>Bacteria isolated from the canopy kelp, Nereocystis luetkeana.</title>
        <authorList>
            <person name="Pfister C.A."/>
            <person name="Younker I.T."/>
            <person name="Light S.H."/>
        </authorList>
    </citation>
    <scope>NUCLEOTIDE SEQUENCE [LARGE SCALE GENOMIC DNA]</scope>
    <source>
        <strain evidence="4 5">TI.1.05</strain>
    </source>
</reference>
<evidence type="ECO:0000259" key="3">
    <source>
        <dbReference type="Pfam" id="PF01370"/>
    </source>
</evidence>
<gene>
    <name evidence="4" type="ORF">V6256_10280</name>
</gene>
<dbReference type="EMBL" id="JBAKAZ010000036">
    <property type="protein sequence ID" value="MEL0629990.1"/>
    <property type="molecule type" value="Genomic_DNA"/>
</dbReference>
<dbReference type="PANTHER" id="PTHR10366">
    <property type="entry name" value="NAD DEPENDENT EPIMERASE/DEHYDRATASE"/>
    <property type="match status" value="1"/>
</dbReference>
<dbReference type="RefSeq" id="WP_341598122.1">
    <property type="nucleotide sequence ID" value="NZ_JBAKAZ010000036.1"/>
</dbReference>
<keyword evidence="5" id="KW-1185">Reference proteome</keyword>
<proteinExistence type="inferred from homology"/>
<dbReference type="Gene3D" id="3.40.50.720">
    <property type="entry name" value="NAD(P)-binding Rossmann-like Domain"/>
    <property type="match status" value="1"/>
</dbReference>
<dbReference type="InterPro" id="IPR001509">
    <property type="entry name" value="Epimerase_deHydtase"/>
</dbReference>
<comment type="similarity">
    <text evidence="2">Belongs to the NAD(P)-dependent epimerase/dehydratase family. Dihydroflavonol-4-reductase subfamily.</text>
</comment>